<dbReference type="Pfam" id="PF00149">
    <property type="entry name" value="Metallophos"/>
    <property type="match status" value="1"/>
</dbReference>
<feature type="region of interest" description="Disordered" evidence="3">
    <location>
        <begin position="146"/>
        <end position="166"/>
    </location>
</feature>
<evidence type="ECO:0000256" key="2">
    <source>
        <dbReference type="ARBA" id="ARBA00022801"/>
    </source>
</evidence>
<dbReference type="Proteomes" id="UP000886819">
    <property type="component" value="Unassembled WGS sequence"/>
</dbReference>
<sequence>MKPTPLQIETIPVPIPSLPDALEDTRLALFADLHMNGRSIAPQHRQALEHVARERPDVICILGDVIDNNTVHVPALAPYLRDVASVAPTVAVLGNNDCFGPKNLEILRETYDGCGITLLENEARTLPIGGASLEITGLEDPAVSAKGLRRERPDRDSAPRLSFSEAVAPRPQTPSVSVVMLHRPELAMQYALAKPTLILAGHAHGGQIRLPFLGGLYAPGQGIFPRWTSGLYPMGESRLLVSRGLGNHGSTLRFGNPFHLPIAVLRKKN</sequence>
<comment type="caution">
    <text evidence="5">The sequence shown here is derived from an EMBL/GenBank/DDBJ whole genome shotgun (WGS) entry which is preliminary data.</text>
</comment>
<dbReference type="SUPFAM" id="SSF56300">
    <property type="entry name" value="Metallo-dependent phosphatases"/>
    <property type="match status" value="1"/>
</dbReference>
<dbReference type="GO" id="GO:0008758">
    <property type="term" value="F:UDP-2,3-diacylglucosamine hydrolase activity"/>
    <property type="evidence" value="ECO:0007669"/>
    <property type="project" value="TreeGrafter"/>
</dbReference>
<dbReference type="InterPro" id="IPR051158">
    <property type="entry name" value="Metallophosphoesterase_sf"/>
</dbReference>
<dbReference type="PANTHER" id="PTHR31302">
    <property type="entry name" value="TRANSMEMBRANE PROTEIN WITH METALLOPHOSPHOESTERASE DOMAIN-RELATED"/>
    <property type="match status" value="1"/>
</dbReference>
<dbReference type="GO" id="GO:0009245">
    <property type="term" value="P:lipid A biosynthetic process"/>
    <property type="evidence" value="ECO:0007669"/>
    <property type="project" value="TreeGrafter"/>
</dbReference>
<name>A0A9D0YW46_9FIRM</name>
<evidence type="ECO:0000256" key="3">
    <source>
        <dbReference type="SAM" id="MobiDB-lite"/>
    </source>
</evidence>
<evidence type="ECO:0000256" key="1">
    <source>
        <dbReference type="ARBA" id="ARBA00022723"/>
    </source>
</evidence>
<dbReference type="AlphaFoldDB" id="A0A9D0YW46"/>
<proteinExistence type="predicted"/>
<dbReference type="InterPro" id="IPR004843">
    <property type="entry name" value="Calcineurin-like_PHP"/>
</dbReference>
<evidence type="ECO:0000313" key="5">
    <source>
        <dbReference type="EMBL" id="HIQ63167.1"/>
    </source>
</evidence>
<dbReference type="Gene3D" id="3.60.21.10">
    <property type="match status" value="1"/>
</dbReference>
<dbReference type="EMBL" id="DVFI01000092">
    <property type="protein sequence ID" value="HIQ63167.1"/>
    <property type="molecule type" value="Genomic_DNA"/>
</dbReference>
<keyword evidence="2" id="KW-0378">Hydrolase</keyword>
<organism evidence="5 6">
    <name type="scientific">Candidatus Avichristensenella intestinipullorum</name>
    <dbReference type="NCBI Taxonomy" id="2840693"/>
    <lineage>
        <taxon>Bacteria</taxon>
        <taxon>Bacillati</taxon>
        <taxon>Bacillota</taxon>
        <taxon>Clostridia</taxon>
        <taxon>Candidatus Avichristensenella</taxon>
    </lineage>
</organism>
<evidence type="ECO:0000313" key="6">
    <source>
        <dbReference type="Proteomes" id="UP000886819"/>
    </source>
</evidence>
<feature type="domain" description="Calcineurin-like phosphoesterase" evidence="4">
    <location>
        <begin position="26"/>
        <end position="204"/>
    </location>
</feature>
<reference evidence="5" key="2">
    <citation type="journal article" date="2021" name="PeerJ">
        <title>Extensive microbial diversity within the chicken gut microbiome revealed by metagenomics and culture.</title>
        <authorList>
            <person name="Gilroy R."/>
            <person name="Ravi A."/>
            <person name="Getino M."/>
            <person name="Pursley I."/>
            <person name="Horton D.L."/>
            <person name="Alikhan N.F."/>
            <person name="Baker D."/>
            <person name="Gharbi K."/>
            <person name="Hall N."/>
            <person name="Watson M."/>
            <person name="Adriaenssens E.M."/>
            <person name="Foster-Nyarko E."/>
            <person name="Jarju S."/>
            <person name="Secka A."/>
            <person name="Antonio M."/>
            <person name="Oren A."/>
            <person name="Chaudhuri R.R."/>
            <person name="La Ragione R."/>
            <person name="Hildebrand F."/>
            <person name="Pallen M.J."/>
        </authorList>
    </citation>
    <scope>NUCLEOTIDE SEQUENCE</scope>
    <source>
        <strain evidence="5">ChiHile30-977</strain>
    </source>
</reference>
<dbReference type="GO" id="GO:0016020">
    <property type="term" value="C:membrane"/>
    <property type="evidence" value="ECO:0007669"/>
    <property type="project" value="GOC"/>
</dbReference>
<dbReference type="GO" id="GO:0046872">
    <property type="term" value="F:metal ion binding"/>
    <property type="evidence" value="ECO:0007669"/>
    <property type="project" value="UniProtKB-KW"/>
</dbReference>
<dbReference type="InterPro" id="IPR029052">
    <property type="entry name" value="Metallo-depent_PP-like"/>
</dbReference>
<reference evidence="5" key="1">
    <citation type="submission" date="2020-10" db="EMBL/GenBank/DDBJ databases">
        <authorList>
            <person name="Gilroy R."/>
        </authorList>
    </citation>
    <scope>NUCLEOTIDE SEQUENCE</scope>
    <source>
        <strain evidence="5">ChiHile30-977</strain>
    </source>
</reference>
<feature type="compositionally biased region" description="Basic and acidic residues" evidence="3">
    <location>
        <begin position="148"/>
        <end position="158"/>
    </location>
</feature>
<gene>
    <name evidence="5" type="ORF">IAA66_06215</name>
</gene>
<keyword evidence="1" id="KW-0479">Metal-binding</keyword>
<protein>
    <submittedName>
        <fullName evidence="5">Metallophosphoesterase family protein</fullName>
    </submittedName>
</protein>
<dbReference type="PANTHER" id="PTHR31302:SF31">
    <property type="entry name" value="PHOSPHODIESTERASE YAEI"/>
    <property type="match status" value="1"/>
</dbReference>
<evidence type="ECO:0000259" key="4">
    <source>
        <dbReference type="Pfam" id="PF00149"/>
    </source>
</evidence>
<accession>A0A9D0YW46</accession>